<feature type="domain" description="ABC transporter" evidence="3">
    <location>
        <begin position="198"/>
        <end position="446"/>
    </location>
</feature>
<name>A0AA47N6N2_MERPO</name>
<dbReference type="InterPro" id="IPR015095">
    <property type="entry name" value="AlkB_hom8_N"/>
</dbReference>
<gene>
    <name evidence="4" type="primary">ABCC3</name>
    <name evidence="4" type="ORF">N1851_005096</name>
</gene>
<dbReference type="Proteomes" id="UP001174136">
    <property type="component" value="Unassembled WGS sequence"/>
</dbReference>
<dbReference type="GO" id="GO:0016323">
    <property type="term" value="C:basolateral plasma membrane"/>
    <property type="evidence" value="ECO:0007669"/>
    <property type="project" value="TreeGrafter"/>
</dbReference>
<keyword evidence="1" id="KW-0547">Nucleotide-binding</keyword>
<keyword evidence="5" id="KW-1185">Reference proteome</keyword>
<comment type="caution">
    <text evidence="4">The sequence shown here is derived from an EMBL/GenBank/DDBJ whole genome shotgun (WGS) entry which is preliminary data.</text>
</comment>
<evidence type="ECO:0000259" key="3">
    <source>
        <dbReference type="PROSITE" id="PS50893"/>
    </source>
</evidence>
<dbReference type="Pfam" id="PF00005">
    <property type="entry name" value="ABC_tran"/>
    <property type="match status" value="1"/>
</dbReference>
<dbReference type="FunFam" id="3.40.50.300:FF:003492">
    <property type="entry name" value="AGAP012735-PA"/>
    <property type="match status" value="1"/>
</dbReference>
<dbReference type="GO" id="GO:0005524">
    <property type="term" value="F:ATP binding"/>
    <property type="evidence" value="ECO:0007669"/>
    <property type="project" value="UniProtKB-KW"/>
</dbReference>
<dbReference type="Gene3D" id="3.40.50.300">
    <property type="entry name" value="P-loop containing nucleotide triphosphate hydrolases"/>
    <property type="match status" value="1"/>
</dbReference>
<dbReference type="GO" id="GO:0034634">
    <property type="term" value="F:glutathione transmembrane transporter activity"/>
    <property type="evidence" value="ECO:0007669"/>
    <property type="project" value="TreeGrafter"/>
</dbReference>
<evidence type="ECO:0000313" key="4">
    <source>
        <dbReference type="EMBL" id="KAK0153224.1"/>
    </source>
</evidence>
<proteinExistence type="predicted"/>
<accession>A0AA47N6N2</accession>
<sequence length="450" mass="50887">MCWCDQLRKLVEKLVWRPVEAFTLEKELLVDRAHCTLMPKPSDRPRAIVAKTAHACAAFNYVRCQLRNIEGVRYGLLHPARLRITYGDVQHNFTSPEEAKTFIRSIAKGVLIIGSTGAIPGGPTDLWAEKANNNTTSGAPSHNLRSNAIIKFADDTTILGLITDGDESAYRDEVRALAAWCQDNNLSLNVSKTMELIVDLRKLQWGSHRHSPIDLNGTEVERVRHFKFLGIHISDDLTWTDHTDNTVRRTRQHLFFLRRLKKVGVSPNILTNFYRCTIESILSGCITSWYGSCSAQERKAIQRVVKTAQTIMGQVLPTMDYIYLPRCLRKANKIRRGPSHPAHSLFTLLRLGQRQLVCLARALLRKTKILVLDEATAAVDLETDNLIQSTIRSQFNNCTVLTIAHRLNTIMDYKRVLVLDKGKIAEFDSPTNLIAKRGIFYKMAKDSGLV</sequence>
<organism evidence="4 5">
    <name type="scientific">Merluccius polli</name>
    <name type="common">Benguela hake</name>
    <name type="synonym">Merluccius cadenati</name>
    <dbReference type="NCBI Taxonomy" id="89951"/>
    <lineage>
        <taxon>Eukaryota</taxon>
        <taxon>Metazoa</taxon>
        <taxon>Chordata</taxon>
        <taxon>Craniata</taxon>
        <taxon>Vertebrata</taxon>
        <taxon>Euteleostomi</taxon>
        <taxon>Actinopterygii</taxon>
        <taxon>Neopterygii</taxon>
        <taxon>Teleostei</taxon>
        <taxon>Neoteleostei</taxon>
        <taxon>Acanthomorphata</taxon>
        <taxon>Zeiogadaria</taxon>
        <taxon>Gadariae</taxon>
        <taxon>Gadiformes</taxon>
        <taxon>Gadoidei</taxon>
        <taxon>Merlucciidae</taxon>
        <taxon>Merluccius</taxon>
    </lineage>
</organism>
<reference evidence="4" key="1">
    <citation type="journal article" date="2023" name="Front. Mar. Sci.">
        <title>A new Merluccius polli reference genome to investigate the effects of global change in West African waters.</title>
        <authorList>
            <person name="Mateo J.L."/>
            <person name="Blanco-Fernandez C."/>
            <person name="Garcia-Vazquez E."/>
            <person name="Machado-Schiaffino G."/>
        </authorList>
    </citation>
    <scope>NUCLEOTIDE SEQUENCE</scope>
    <source>
        <strain evidence="4">C29</strain>
        <tissue evidence="4">Fin</tissue>
    </source>
</reference>
<dbReference type="PANTHER" id="PTHR24223">
    <property type="entry name" value="ATP-BINDING CASSETTE SUB-FAMILY C"/>
    <property type="match status" value="1"/>
</dbReference>
<dbReference type="GO" id="GO:0008168">
    <property type="term" value="F:methyltransferase activity"/>
    <property type="evidence" value="ECO:0007669"/>
    <property type="project" value="InterPro"/>
</dbReference>
<dbReference type="AlphaFoldDB" id="A0AA47N6N2"/>
<dbReference type="PANTHER" id="PTHR24223:SF241">
    <property type="entry name" value="MULTIDRUG RESISTANCE-ASSOCIATED PROTEIN 1"/>
    <property type="match status" value="1"/>
</dbReference>
<dbReference type="InterPro" id="IPR042566">
    <property type="entry name" value="L1_C"/>
</dbReference>
<protein>
    <submittedName>
        <fullName evidence="4">Canalicular multispecific organic anion transporter 2</fullName>
    </submittedName>
</protein>
<dbReference type="InterPro" id="IPR003439">
    <property type="entry name" value="ABC_transporter-like_ATP-bd"/>
</dbReference>
<dbReference type="GO" id="GO:0008559">
    <property type="term" value="F:ABC-type xenobiotic transporter activity"/>
    <property type="evidence" value="ECO:0007669"/>
    <property type="project" value="TreeGrafter"/>
</dbReference>
<dbReference type="GO" id="GO:0016887">
    <property type="term" value="F:ATP hydrolysis activity"/>
    <property type="evidence" value="ECO:0007669"/>
    <property type="project" value="InterPro"/>
</dbReference>
<dbReference type="Pfam" id="PF09004">
    <property type="entry name" value="ALKBH8_N"/>
    <property type="match status" value="1"/>
</dbReference>
<evidence type="ECO:0000256" key="1">
    <source>
        <dbReference type="ARBA" id="ARBA00022741"/>
    </source>
</evidence>
<dbReference type="GO" id="GO:0016706">
    <property type="term" value="F:2-oxoglutarate-dependent dioxygenase activity"/>
    <property type="evidence" value="ECO:0007669"/>
    <property type="project" value="InterPro"/>
</dbReference>
<evidence type="ECO:0000313" key="5">
    <source>
        <dbReference type="Proteomes" id="UP001174136"/>
    </source>
</evidence>
<dbReference type="PROSITE" id="PS50893">
    <property type="entry name" value="ABC_TRANSPORTER_2"/>
    <property type="match status" value="1"/>
</dbReference>
<keyword evidence="2" id="KW-0067">ATP-binding</keyword>
<dbReference type="InterPro" id="IPR027417">
    <property type="entry name" value="P-loop_NTPase"/>
</dbReference>
<dbReference type="SUPFAM" id="SSF52540">
    <property type="entry name" value="P-loop containing nucleoside triphosphate hydrolases"/>
    <property type="match status" value="1"/>
</dbReference>
<evidence type="ECO:0000256" key="2">
    <source>
        <dbReference type="ARBA" id="ARBA00022840"/>
    </source>
</evidence>
<dbReference type="Gene3D" id="3.30.250.20">
    <property type="entry name" value="L1 transposable element, C-terminal domain"/>
    <property type="match status" value="1"/>
</dbReference>
<dbReference type="InterPro" id="IPR050173">
    <property type="entry name" value="ABC_transporter_C-like"/>
</dbReference>
<dbReference type="EMBL" id="JAOPHQ010000859">
    <property type="protein sequence ID" value="KAK0153224.1"/>
    <property type="molecule type" value="Genomic_DNA"/>
</dbReference>